<dbReference type="EMBL" id="BBLG01000006">
    <property type="protein sequence ID" value="GAK77077.1"/>
    <property type="molecule type" value="Genomic_DNA"/>
</dbReference>
<organism evidence="1 2">
    <name type="scientific">Nonlabens ulvanivorans</name>
    <name type="common">Persicivirga ulvanivorans</name>
    <dbReference type="NCBI Taxonomy" id="906888"/>
    <lineage>
        <taxon>Bacteria</taxon>
        <taxon>Pseudomonadati</taxon>
        <taxon>Bacteroidota</taxon>
        <taxon>Flavobacteriia</taxon>
        <taxon>Flavobacteriales</taxon>
        <taxon>Flavobacteriaceae</taxon>
        <taxon>Nonlabens</taxon>
    </lineage>
</organism>
<evidence type="ECO:0000313" key="2">
    <source>
        <dbReference type="Proteomes" id="UP000028980"/>
    </source>
</evidence>
<proteinExistence type="predicted"/>
<dbReference type="Proteomes" id="UP000028980">
    <property type="component" value="Unassembled WGS sequence"/>
</dbReference>
<name>A0A081DDT1_NONUL</name>
<comment type="caution">
    <text evidence="1">The sequence shown here is derived from an EMBL/GenBank/DDBJ whole genome shotgun (WGS) entry which is preliminary data.</text>
</comment>
<accession>A0A081DDT1</accession>
<sequence>MNKHLLIVVIFFSIFSNAQEHEYLGFLKLPDSTFISYKVNFTEKEGLIKGYSYTDMNGDHETKSSIVGRFNDRKNTLEFREVSTIYTKSDITELDFCYVYFTGKTRKLNGKAAVEGTFKSYYDDLTCCIDGELSLNAADKIEKRTERFERLVAKSNKIADSTKQKIDMNQFMSRFEDNRLKGGEKVNIIWNQDYLKLMIWDPGTVDGDIIKITLNGKDILSSYSTVKKQKELELQLTEDVNTIIVTALNEGKEAPNTAKIKLSDGKGETIDLLSSLVVGEEVTLVFYKEKPQINKIKSSKILF</sequence>
<gene>
    <name evidence="1" type="ORF">JCM19296_2681</name>
</gene>
<reference evidence="1 2" key="1">
    <citation type="journal article" date="2014" name="Genome Announc.">
        <title>Draft Genome Sequences of Marine Flavobacterium Nonlabens Strains NR17, NR24, NR27, NR32, NR33, and Ara13.</title>
        <authorList>
            <person name="Nakanishi M."/>
            <person name="Meirelles P."/>
            <person name="Suzuki R."/>
            <person name="Takatani N."/>
            <person name="Mino S."/>
            <person name="Suda W."/>
            <person name="Oshima K."/>
            <person name="Hattori M."/>
            <person name="Ohkuma M."/>
            <person name="Hosokawa M."/>
            <person name="Miyashita K."/>
            <person name="Thompson F.L."/>
            <person name="Niwa A."/>
            <person name="Sawabe T."/>
            <person name="Sawabe T."/>
        </authorList>
    </citation>
    <scope>NUCLEOTIDE SEQUENCE [LARGE SCALE GENOMIC DNA]</scope>
    <source>
        <strain evidence="2">JCM19296</strain>
    </source>
</reference>
<protein>
    <submittedName>
        <fullName evidence="1">Uncharacterized protein</fullName>
    </submittedName>
</protein>
<evidence type="ECO:0000313" key="1">
    <source>
        <dbReference type="EMBL" id="GAK77077.1"/>
    </source>
</evidence>
<dbReference type="AlphaFoldDB" id="A0A081DDT1"/>